<dbReference type="EMBL" id="CAFBMC010000079">
    <property type="protein sequence ID" value="CAB4906252.1"/>
    <property type="molecule type" value="Genomic_DNA"/>
</dbReference>
<organism evidence="1">
    <name type="scientific">freshwater metagenome</name>
    <dbReference type="NCBI Taxonomy" id="449393"/>
    <lineage>
        <taxon>unclassified sequences</taxon>
        <taxon>metagenomes</taxon>
        <taxon>ecological metagenomes</taxon>
    </lineage>
</organism>
<reference evidence="1" key="1">
    <citation type="submission" date="2020-05" db="EMBL/GenBank/DDBJ databases">
        <authorList>
            <person name="Chiriac C."/>
            <person name="Salcher M."/>
            <person name="Ghai R."/>
            <person name="Kavagutti S V."/>
        </authorList>
    </citation>
    <scope>NUCLEOTIDE SEQUENCE</scope>
</reference>
<gene>
    <name evidence="1" type="ORF">UFOPK3495_01281</name>
</gene>
<evidence type="ECO:0000313" key="1">
    <source>
        <dbReference type="EMBL" id="CAB4906252.1"/>
    </source>
</evidence>
<accession>A0A6J7GDI1</accession>
<name>A0A6J7GDI1_9ZZZZ</name>
<proteinExistence type="predicted"/>
<sequence length="57" mass="6318">MLSEVSRKPDRLDPGELMSELADNLIAMARSAIPNKNNLADIKLAPLRSYLFYGQGL</sequence>
<dbReference type="AlphaFoldDB" id="A0A6J7GDI1"/>
<protein>
    <submittedName>
        <fullName evidence="1">Unannotated protein</fullName>
    </submittedName>
</protein>